<proteinExistence type="predicted"/>
<gene>
    <name evidence="1" type="ORF">FM037_03330</name>
</gene>
<reference evidence="1 2" key="1">
    <citation type="submission" date="2019-07" db="EMBL/GenBank/DDBJ databases">
        <title>Shewanella sp. YLB-06 whole genomic sequence.</title>
        <authorList>
            <person name="Yu L."/>
        </authorList>
    </citation>
    <scope>NUCLEOTIDE SEQUENCE [LARGE SCALE GENOMIC DNA]</scope>
    <source>
        <strain evidence="1 2">YLB-06</strain>
    </source>
</reference>
<dbReference type="RefSeq" id="WP_144044840.1">
    <property type="nucleotide sequence ID" value="NZ_CP041614.1"/>
</dbReference>
<dbReference type="EMBL" id="CP041614">
    <property type="protein sequence ID" value="QDO82451.1"/>
    <property type="molecule type" value="Genomic_DNA"/>
</dbReference>
<evidence type="ECO:0000313" key="1">
    <source>
        <dbReference type="EMBL" id="QDO82451.1"/>
    </source>
</evidence>
<organism evidence="1 2">
    <name type="scientific">Shewanella psychropiezotolerans</name>
    <dbReference type="NCBI Taxonomy" id="2593655"/>
    <lineage>
        <taxon>Bacteria</taxon>
        <taxon>Pseudomonadati</taxon>
        <taxon>Pseudomonadota</taxon>
        <taxon>Gammaproteobacteria</taxon>
        <taxon>Alteromonadales</taxon>
        <taxon>Shewanellaceae</taxon>
        <taxon>Shewanella</taxon>
    </lineage>
</organism>
<protein>
    <submittedName>
        <fullName evidence="1">Uncharacterized protein</fullName>
    </submittedName>
</protein>
<sequence>MLNFQLKGSYQDSTGYTWDYYGDDTKADSFYIVPRPQFVTLASGKPSFQITSYQLDQQKTGAQNGSGFCRFDIELSVPSDIEAAITKQIPTAFPQAKAPYLFLTMDYNPDSRAYFEFVSGGAPITFSTPVSNFGSNVASFNLPMTKEQLDTIEGAFATSGGAYQVDYHLSVKARLPAVTAHLSFDSTIAYQYQVSQPRYNSWGNQISPRSVTKLLNESSSSKVEITWGTTNPSTALREAVANWANNTLSDLITTEVQKTIQLQGLNSDNSFNINDVSSFNSTYSENTVINWLIAPTAALPSFNSLNLKIADFVNTVNEQQQQMSVAVHLPFSSDGSSGNPAPAPTLPGGKVAQALVKDVTVKVSYPGIPEADATYTFTKNGNHVFTTAYDVKAGPDWTLNYTVNYEDTAMEAVSGRKSNIESAAYTLEVEAAGILTVDFEASQAFASESTPPTEINIAFNYVSSNSDSPSISRELTIKNTDATKAASITSFVPFPINSTYNYQVTYVYDKSAQYIASLIQNANGPKQIIPAANAVHACPVIVYVPAESAGTDPIFDATVNMWYQGTPKVPPGAKTLPTKAAPATFDIVPASNATGALFGRETFVGVINGDQPLVYTATISSAQGQTEIPETLLNNSQPSLMVSPTQRYFTLEITPAAINWPSATFNSAEVLVDITLAQGSAATQVTTQPSQQVFTWNKGETGSKYLTVSIQAGNEVTYNWKVNYIIPGQTVQHEADKHQSDLILNIPAKPSA</sequence>
<accession>A0ABX5WTQ7</accession>
<name>A0ABX5WTQ7_9GAMM</name>
<evidence type="ECO:0000313" key="2">
    <source>
        <dbReference type="Proteomes" id="UP000315947"/>
    </source>
</evidence>
<keyword evidence="2" id="KW-1185">Reference proteome</keyword>
<dbReference type="Proteomes" id="UP000315947">
    <property type="component" value="Chromosome"/>
</dbReference>